<evidence type="ECO:0000313" key="3">
    <source>
        <dbReference type="EMBL" id="GAF89012.1"/>
    </source>
</evidence>
<dbReference type="PROSITE" id="PS51371">
    <property type="entry name" value="CBS"/>
    <property type="match status" value="1"/>
</dbReference>
<gene>
    <name evidence="3" type="ORF">S01H1_23925</name>
</gene>
<organism evidence="3">
    <name type="scientific">marine sediment metagenome</name>
    <dbReference type="NCBI Taxonomy" id="412755"/>
    <lineage>
        <taxon>unclassified sequences</taxon>
        <taxon>metagenomes</taxon>
        <taxon>ecological metagenomes</taxon>
    </lineage>
</organism>
<reference evidence="3" key="1">
    <citation type="journal article" date="2014" name="Front. Microbiol.">
        <title>High frequency of phylogenetically diverse reductive dehalogenase-homologous genes in deep subseafloor sedimentary metagenomes.</title>
        <authorList>
            <person name="Kawai M."/>
            <person name="Futagami T."/>
            <person name="Toyoda A."/>
            <person name="Takaki Y."/>
            <person name="Nishi S."/>
            <person name="Hori S."/>
            <person name="Arai W."/>
            <person name="Tsubouchi T."/>
            <person name="Morono Y."/>
            <person name="Uchiyama I."/>
            <person name="Ito T."/>
            <person name="Fujiyama A."/>
            <person name="Inagaki F."/>
            <person name="Takami H."/>
        </authorList>
    </citation>
    <scope>NUCLEOTIDE SEQUENCE</scope>
    <source>
        <strain evidence="3">Expedition CK06-06</strain>
    </source>
</reference>
<dbReference type="Pfam" id="PF00571">
    <property type="entry name" value="CBS"/>
    <property type="match status" value="1"/>
</dbReference>
<evidence type="ECO:0000259" key="2">
    <source>
        <dbReference type="PROSITE" id="PS51371"/>
    </source>
</evidence>
<feature type="non-terminal residue" evidence="3">
    <location>
        <position position="1"/>
    </location>
</feature>
<dbReference type="InterPro" id="IPR000644">
    <property type="entry name" value="CBS_dom"/>
</dbReference>
<evidence type="ECO:0000256" key="1">
    <source>
        <dbReference type="ARBA" id="ARBA00023122"/>
    </source>
</evidence>
<accession>X0TLK8</accession>
<dbReference type="PANTHER" id="PTHR43080:SF2">
    <property type="entry name" value="CBS DOMAIN-CONTAINING PROTEIN"/>
    <property type="match status" value="1"/>
</dbReference>
<name>X0TLK8_9ZZZZ</name>
<comment type="caution">
    <text evidence="3">The sequence shown here is derived from an EMBL/GenBank/DDBJ whole genome shotgun (WGS) entry which is preliminary data.</text>
</comment>
<keyword evidence="1" id="KW-0129">CBS domain</keyword>
<dbReference type="SUPFAM" id="SSF54631">
    <property type="entry name" value="CBS-domain pair"/>
    <property type="match status" value="1"/>
</dbReference>
<dbReference type="EMBL" id="BARS01014005">
    <property type="protein sequence ID" value="GAF89012.1"/>
    <property type="molecule type" value="Genomic_DNA"/>
</dbReference>
<dbReference type="PANTHER" id="PTHR43080">
    <property type="entry name" value="CBS DOMAIN-CONTAINING PROTEIN CBSX3, MITOCHONDRIAL"/>
    <property type="match status" value="1"/>
</dbReference>
<dbReference type="AlphaFoldDB" id="X0TLK8"/>
<proteinExistence type="predicted"/>
<sequence length="92" mass="9933">SPSSQLAGVVTEWDITRATAQGSPDDLSIQEIMTHQVIIAAPTDGILDVIRKLEHHEISAMPVVADRAVVGMVSTDLLARRSLYRLLQSQAA</sequence>
<protein>
    <recommendedName>
        <fullName evidence="2">CBS domain-containing protein</fullName>
    </recommendedName>
</protein>
<feature type="domain" description="CBS" evidence="2">
    <location>
        <begin position="33"/>
        <end position="89"/>
    </location>
</feature>
<dbReference type="InterPro" id="IPR046342">
    <property type="entry name" value="CBS_dom_sf"/>
</dbReference>
<dbReference type="InterPro" id="IPR051257">
    <property type="entry name" value="Diverse_CBS-Domain"/>
</dbReference>
<dbReference type="Gene3D" id="3.10.580.10">
    <property type="entry name" value="CBS-domain"/>
    <property type="match status" value="1"/>
</dbReference>